<dbReference type="AlphaFoldDB" id="A0A5C3NTJ2"/>
<dbReference type="EMBL" id="ML211730">
    <property type="protein sequence ID" value="TFK80664.1"/>
    <property type="molecule type" value="Genomic_DNA"/>
</dbReference>
<protein>
    <submittedName>
        <fullName evidence="1">Uncharacterized protein</fullName>
    </submittedName>
</protein>
<accession>A0A5C3NTJ2</accession>
<organism evidence="1 2">
    <name type="scientific">Polyporus arcularius HHB13444</name>
    <dbReference type="NCBI Taxonomy" id="1314778"/>
    <lineage>
        <taxon>Eukaryota</taxon>
        <taxon>Fungi</taxon>
        <taxon>Dikarya</taxon>
        <taxon>Basidiomycota</taxon>
        <taxon>Agaricomycotina</taxon>
        <taxon>Agaricomycetes</taxon>
        <taxon>Polyporales</taxon>
        <taxon>Polyporaceae</taxon>
        <taxon>Polyporus</taxon>
    </lineage>
</organism>
<evidence type="ECO:0000313" key="2">
    <source>
        <dbReference type="Proteomes" id="UP000308197"/>
    </source>
</evidence>
<dbReference type="InParanoid" id="A0A5C3NTJ2"/>
<sequence length="216" mass="24406">MNKRYDGRQEGNRETTTTVYARWTAYEGSPLRKGDNYAEKTHIFTVTIVPERPLCVGMRVRIMATSPRWYCDPRSDADEYDAYDAHITGRISGVAGWKGRKVVLEVINECAMNKVKKIRLRVPYAPEATVRADEQAFEGSREEAHEGDLYTDAVVKTSKKEMKCRATTCALPWLTLTGEGFLEEEMAESVGDRPGIPRGRKKVQNILVGWNGRTLA</sequence>
<keyword evidence="2" id="KW-1185">Reference proteome</keyword>
<name>A0A5C3NTJ2_9APHY</name>
<gene>
    <name evidence="1" type="ORF">K466DRAFT_569509</name>
</gene>
<proteinExistence type="predicted"/>
<reference evidence="1 2" key="1">
    <citation type="journal article" date="2019" name="Nat. Ecol. Evol.">
        <title>Megaphylogeny resolves global patterns of mushroom evolution.</title>
        <authorList>
            <person name="Varga T."/>
            <person name="Krizsan K."/>
            <person name="Foldi C."/>
            <person name="Dima B."/>
            <person name="Sanchez-Garcia M."/>
            <person name="Sanchez-Ramirez S."/>
            <person name="Szollosi G.J."/>
            <person name="Szarkandi J.G."/>
            <person name="Papp V."/>
            <person name="Albert L."/>
            <person name="Andreopoulos W."/>
            <person name="Angelini C."/>
            <person name="Antonin V."/>
            <person name="Barry K.W."/>
            <person name="Bougher N.L."/>
            <person name="Buchanan P."/>
            <person name="Buyck B."/>
            <person name="Bense V."/>
            <person name="Catcheside P."/>
            <person name="Chovatia M."/>
            <person name="Cooper J."/>
            <person name="Damon W."/>
            <person name="Desjardin D."/>
            <person name="Finy P."/>
            <person name="Geml J."/>
            <person name="Haridas S."/>
            <person name="Hughes K."/>
            <person name="Justo A."/>
            <person name="Karasinski D."/>
            <person name="Kautmanova I."/>
            <person name="Kiss B."/>
            <person name="Kocsube S."/>
            <person name="Kotiranta H."/>
            <person name="LaButti K.M."/>
            <person name="Lechner B.E."/>
            <person name="Liimatainen K."/>
            <person name="Lipzen A."/>
            <person name="Lukacs Z."/>
            <person name="Mihaltcheva S."/>
            <person name="Morgado L.N."/>
            <person name="Niskanen T."/>
            <person name="Noordeloos M.E."/>
            <person name="Ohm R.A."/>
            <person name="Ortiz-Santana B."/>
            <person name="Ovrebo C."/>
            <person name="Racz N."/>
            <person name="Riley R."/>
            <person name="Savchenko A."/>
            <person name="Shiryaev A."/>
            <person name="Soop K."/>
            <person name="Spirin V."/>
            <person name="Szebenyi C."/>
            <person name="Tomsovsky M."/>
            <person name="Tulloss R.E."/>
            <person name="Uehling J."/>
            <person name="Grigoriev I.V."/>
            <person name="Vagvolgyi C."/>
            <person name="Papp T."/>
            <person name="Martin F.M."/>
            <person name="Miettinen O."/>
            <person name="Hibbett D.S."/>
            <person name="Nagy L.G."/>
        </authorList>
    </citation>
    <scope>NUCLEOTIDE SEQUENCE [LARGE SCALE GENOMIC DNA]</scope>
    <source>
        <strain evidence="1 2">HHB13444</strain>
    </source>
</reference>
<dbReference type="Proteomes" id="UP000308197">
    <property type="component" value="Unassembled WGS sequence"/>
</dbReference>
<evidence type="ECO:0000313" key="1">
    <source>
        <dbReference type="EMBL" id="TFK80664.1"/>
    </source>
</evidence>